<dbReference type="InterPro" id="IPR009293">
    <property type="entry name" value="UPF0478"/>
</dbReference>
<dbReference type="EMBL" id="FQXD01000017">
    <property type="protein sequence ID" value="SHH88957.1"/>
    <property type="molecule type" value="Genomic_DNA"/>
</dbReference>
<evidence type="ECO:0000313" key="3">
    <source>
        <dbReference type="Proteomes" id="UP000184079"/>
    </source>
</evidence>
<keyword evidence="3" id="KW-1185">Reference proteome</keyword>
<name>A0A1M5WN45_9BACI</name>
<organism evidence="2 3">
    <name type="scientific">Virgibacillus chiguensis</name>
    <dbReference type="NCBI Taxonomy" id="411959"/>
    <lineage>
        <taxon>Bacteria</taxon>
        <taxon>Bacillati</taxon>
        <taxon>Bacillota</taxon>
        <taxon>Bacilli</taxon>
        <taxon>Bacillales</taxon>
        <taxon>Bacillaceae</taxon>
        <taxon>Virgibacillus</taxon>
    </lineage>
</organism>
<feature type="transmembrane region" description="Helical" evidence="1">
    <location>
        <begin position="6"/>
        <end position="27"/>
    </location>
</feature>
<dbReference type="Proteomes" id="UP000184079">
    <property type="component" value="Unassembled WGS sequence"/>
</dbReference>
<dbReference type="RefSeq" id="WP_073012069.1">
    <property type="nucleotide sequence ID" value="NZ_FQXD01000017.1"/>
</dbReference>
<gene>
    <name evidence="2" type="ORF">SAMN05421807_11758</name>
</gene>
<protein>
    <submittedName>
        <fullName evidence="2">Uncharacterized protein YoxC, contains an MCP-like domain</fullName>
    </submittedName>
</protein>
<evidence type="ECO:0000256" key="1">
    <source>
        <dbReference type="SAM" id="Phobius"/>
    </source>
</evidence>
<dbReference type="AlphaFoldDB" id="A0A1M5WN45"/>
<reference evidence="3" key="1">
    <citation type="submission" date="2016-11" db="EMBL/GenBank/DDBJ databases">
        <authorList>
            <person name="Varghese N."/>
            <person name="Submissions S."/>
        </authorList>
    </citation>
    <scope>NUCLEOTIDE SEQUENCE [LARGE SCALE GENOMIC DNA]</scope>
    <source>
        <strain evidence="3">CGMCC 1.6496</strain>
    </source>
</reference>
<keyword evidence="1" id="KW-0812">Transmembrane</keyword>
<proteinExistence type="predicted"/>
<dbReference type="Pfam" id="PF06103">
    <property type="entry name" value="DUF948"/>
    <property type="match status" value="1"/>
</dbReference>
<sequence length="146" mass="15857">MDWLGLGVTILGIAFLILAILLMKPLFHLAGVLRSLQTTTDKLPEQVEEITNQATDTISTGHETLHELNQQAKELTPIFHLVGDASRAAKAASSTVVDAIMKVQGSSTEGNDFTKKHHLEGIYGLATLTYYAIKQSKPQQASNNSK</sequence>
<keyword evidence="1" id="KW-1133">Transmembrane helix</keyword>
<dbReference type="SUPFAM" id="SSF58038">
    <property type="entry name" value="SNARE fusion complex"/>
    <property type="match status" value="1"/>
</dbReference>
<keyword evidence="1" id="KW-0472">Membrane</keyword>
<dbReference type="OrthoDB" id="2437843at2"/>
<evidence type="ECO:0000313" key="2">
    <source>
        <dbReference type="EMBL" id="SHH88957.1"/>
    </source>
</evidence>
<accession>A0A1M5WN45</accession>